<protein>
    <submittedName>
        <fullName evidence="2">Uncharacterized protein</fullName>
    </submittedName>
</protein>
<evidence type="ECO:0000256" key="1">
    <source>
        <dbReference type="SAM" id="MobiDB-lite"/>
    </source>
</evidence>
<sequence length="131" mass="13985">MQQHPGKVCKNPRVFTIITTEDMSDLLAKTHGATKTARSSNTCHNGSAPNCVIHHYTTGMLNFKLNLGIPDVPCVFGICQNRLIPVIRLVPNLLPGCATMRKTADTWLESAGGTETPAPIPASATGSLCKT</sequence>
<name>A0A2Z4VDV3_9RICK</name>
<feature type="region of interest" description="Disordered" evidence="1">
    <location>
        <begin position="111"/>
        <end position="131"/>
    </location>
</feature>
<dbReference type="EMBL" id="CP015994">
    <property type="protein sequence ID" value="AWZ18675.1"/>
    <property type="molecule type" value="Genomic_DNA"/>
</dbReference>
<evidence type="ECO:0000313" key="3">
    <source>
        <dbReference type="Proteomes" id="UP000259762"/>
    </source>
</evidence>
<dbReference type="KEGG" id="aoh:AOV_05100"/>
<reference evidence="2 3" key="2">
    <citation type="journal article" date="2019" name="BMC Genomics">
        <title>The Anaplasma ovis genome reveals a high proportion of pseudogenes.</title>
        <authorList>
            <person name="Liu Z."/>
            <person name="Peasley A.M."/>
            <person name="Yang J."/>
            <person name="Li Y."/>
            <person name="Guan G."/>
            <person name="Luo J."/>
            <person name="Yin H."/>
            <person name="Brayton K.A."/>
        </authorList>
    </citation>
    <scope>NUCLEOTIDE SEQUENCE [LARGE SCALE GENOMIC DNA]</scope>
    <source>
        <strain evidence="2 3">Haibei</strain>
    </source>
</reference>
<proteinExistence type="predicted"/>
<dbReference type="Proteomes" id="UP000259762">
    <property type="component" value="Chromosome"/>
</dbReference>
<dbReference type="AlphaFoldDB" id="A0A2Z4VDV3"/>
<keyword evidence="3" id="KW-1185">Reference proteome</keyword>
<organism evidence="2 3">
    <name type="scientific">Anaplasma ovis str. Haibei</name>
    <dbReference type="NCBI Taxonomy" id="1248439"/>
    <lineage>
        <taxon>Bacteria</taxon>
        <taxon>Pseudomonadati</taxon>
        <taxon>Pseudomonadota</taxon>
        <taxon>Alphaproteobacteria</taxon>
        <taxon>Rickettsiales</taxon>
        <taxon>Anaplasmataceae</taxon>
        <taxon>Anaplasma</taxon>
    </lineage>
</organism>
<reference evidence="3" key="1">
    <citation type="submission" date="2018-06" db="EMBL/GenBank/DDBJ databases">
        <title>The Anaplasma ovis genome reveals a high proportion of pseudogenes.</title>
        <authorList>
            <person name="Liu Z."/>
            <person name="Peasley A.M."/>
            <person name="Yang J."/>
            <person name="Li Y."/>
            <person name="Guan G."/>
            <person name="Luo J."/>
            <person name="Yin H."/>
            <person name="Brayton K.A."/>
        </authorList>
    </citation>
    <scope>NUCLEOTIDE SEQUENCE [LARGE SCALE GENOMIC DNA]</scope>
    <source>
        <strain evidence="3">Haibei</strain>
    </source>
</reference>
<accession>A0A2Z4VDV3</accession>
<gene>
    <name evidence="2" type="ORF">AOV_05100</name>
</gene>
<evidence type="ECO:0000313" key="2">
    <source>
        <dbReference type="EMBL" id="AWZ18675.1"/>
    </source>
</evidence>